<protein>
    <submittedName>
        <fullName evidence="2">Uncharacterized protein</fullName>
    </submittedName>
</protein>
<keyword evidence="3" id="KW-1185">Reference proteome</keyword>
<sequence>MTNEQPPPDLGRASPDESNAEDEGYDEGAGDRITPEDERETEPEGEEDVRQVPPSSSRHLPEDMPPET</sequence>
<accession>A0AAE3ZHT3</accession>
<feature type="region of interest" description="Disordered" evidence="1">
    <location>
        <begin position="1"/>
        <end position="68"/>
    </location>
</feature>
<proteinExistence type="predicted"/>
<dbReference type="Proteomes" id="UP001180845">
    <property type="component" value="Unassembled WGS sequence"/>
</dbReference>
<evidence type="ECO:0000313" key="2">
    <source>
        <dbReference type="EMBL" id="MDR7304305.1"/>
    </source>
</evidence>
<organism evidence="2 3">
    <name type="scientific">Haloactinomyces albus</name>
    <dbReference type="NCBI Taxonomy" id="1352928"/>
    <lineage>
        <taxon>Bacteria</taxon>
        <taxon>Bacillati</taxon>
        <taxon>Actinomycetota</taxon>
        <taxon>Actinomycetes</taxon>
        <taxon>Actinopolysporales</taxon>
        <taxon>Actinopolysporaceae</taxon>
        <taxon>Haloactinomyces</taxon>
    </lineage>
</organism>
<reference evidence="2" key="1">
    <citation type="submission" date="2023-07" db="EMBL/GenBank/DDBJ databases">
        <title>Sequencing the genomes of 1000 actinobacteria strains.</title>
        <authorList>
            <person name="Klenk H.-P."/>
        </authorList>
    </citation>
    <scope>NUCLEOTIDE SEQUENCE</scope>
    <source>
        <strain evidence="2">DSM 45977</strain>
    </source>
</reference>
<name>A0AAE3ZHT3_9ACTN</name>
<dbReference type="EMBL" id="JAVDXW010000001">
    <property type="protein sequence ID" value="MDR7304305.1"/>
    <property type="molecule type" value="Genomic_DNA"/>
</dbReference>
<feature type="compositionally biased region" description="Acidic residues" evidence="1">
    <location>
        <begin position="37"/>
        <end position="47"/>
    </location>
</feature>
<evidence type="ECO:0000256" key="1">
    <source>
        <dbReference type="SAM" id="MobiDB-lite"/>
    </source>
</evidence>
<dbReference type="RefSeq" id="WP_310277847.1">
    <property type="nucleotide sequence ID" value="NZ_JAVDXW010000001.1"/>
</dbReference>
<dbReference type="AlphaFoldDB" id="A0AAE3ZHT3"/>
<evidence type="ECO:0000313" key="3">
    <source>
        <dbReference type="Proteomes" id="UP001180845"/>
    </source>
</evidence>
<gene>
    <name evidence="2" type="ORF">JOF55_004486</name>
</gene>
<comment type="caution">
    <text evidence="2">The sequence shown here is derived from an EMBL/GenBank/DDBJ whole genome shotgun (WGS) entry which is preliminary data.</text>
</comment>
<feature type="compositionally biased region" description="Acidic residues" evidence="1">
    <location>
        <begin position="18"/>
        <end position="28"/>
    </location>
</feature>